<evidence type="ECO:0000313" key="1">
    <source>
        <dbReference type="EMBL" id="KAJ8000401.1"/>
    </source>
</evidence>
<sequence>MNKLVFVIMALVASVMLAESLTCNQCSVGLVGLCLKPSTIVCTTNTSSCFTGKGTFPSVPLFSGFNSQGCLENVLCNNSTNTILLGATFTTTTLCCNTTQCNPVTFSGASSVKLTVSTAIGAALVASMWSCMLN</sequence>
<proteinExistence type="predicted"/>
<dbReference type="EMBL" id="CM055743">
    <property type="protein sequence ID" value="KAJ8000401.1"/>
    <property type="molecule type" value="Genomic_DNA"/>
</dbReference>
<dbReference type="Proteomes" id="UP001157502">
    <property type="component" value="Chromosome 16"/>
</dbReference>
<reference evidence="1" key="1">
    <citation type="submission" date="2021-05" db="EMBL/GenBank/DDBJ databases">
        <authorList>
            <person name="Pan Q."/>
            <person name="Jouanno E."/>
            <person name="Zahm M."/>
            <person name="Klopp C."/>
            <person name="Cabau C."/>
            <person name="Louis A."/>
            <person name="Berthelot C."/>
            <person name="Parey E."/>
            <person name="Roest Crollius H."/>
            <person name="Montfort J."/>
            <person name="Robinson-Rechavi M."/>
            <person name="Bouchez O."/>
            <person name="Lampietro C."/>
            <person name="Lopez Roques C."/>
            <person name="Donnadieu C."/>
            <person name="Postlethwait J."/>
            <person name="Bobe J."/>
            <person name="Dillon D."/>
            <person name="Chandos A."/>
            <person name="von Hippel F."/>
            <person name="Guiguen Y."/>
        </authorList>
    </citation>
    <scope>NUCLEOTIDE SEQUENCE</scope>
    <source>
        <strain evidence="1">YG-Jan2019</strain>
    </source>
</reference>
<keyword evidence="2" id="KW-1185">Reference proteome</keyword>
<name>A0ACC2G9X1_DALPE</name>
<gene>
    <name evidence="1" type="ORF">DPEC_G00204440</name>
</gene>
<organism evidence="1 2">
    <name type="scientific">Dallia pectoralis</name>
    <name type="common">Alaska blackfish</name>
    <dbReference type="NCBI Taxonomy" id="75939"/>
    <lineage>
        <taxon>Eukaryota</taxon>
        <taxon>Metazoa</taxon>
        <taxon>Chordata</taxon>
        <taxon>Craniata</taxon>
        <taxon>Vertebrata</taxon>
        <taxon>Euteleostomi</taxon>
        <taxon>Actinopterygii</taxon>
        <taxon>Neopterygii</taxon>
        <taxon>Teleostei</taxon>
        <taxon>Protacanthopterygii</taxon>
        <taxon>Esociformes</taxon>
        <taxon>Umbridae</taxon>
        <taxon>Dallia</taxon>
    </lineage>
</organism>
<comment type="caution">
    <text evidence="1">The sequence shown here is derived from an EMBL/GenBank/DDBJ whole genome shotgun (WGS) entry which is preliminary data.</text>
</comment>
<evidence type="ECO:0000313" key="2">
    <source>
        <dbReference type="Proteomes" id="UP001157502"/>
    </source>
</evidence>
<protein>
    <submittedName>
        <fullName evidence="1">Uncharacterized protein</fullName>
    </submittedName>
</protein>
<accession>A0ACC2G9X1</accession>